<dbReference type="SUPFAM" id="SSF51445">
    <property type="entry name" value="(Trans)glycosidases"/>
    <property type="match status" value="1"/>
</dbReference>
<evidence type="ECO:0000313" key="2">
    <source>
        <dbReference type="Proteomes" id="UP001165343"/>
    </source>
</evidence>
<comment type="caution">
    <text evidence="1">The sequence shown here is derived from an EMBL/GenBank/DDBJ whole genome shotgun (WGS) entry which is preliminary data.</text>
</comment>
<organism evidence="1 2">
    <name type="scientific">Sphingomonas anseongensis</name>
    <dbReference type="NCBI Taxonomy" id="2908207"/>
    <lineage>
        <taxon>Bacteria</taxon>
        <taxon>Pseudomonadati</taxon>
        <taxon>Pseudomonadota</taxon>
        <taxon>Alphaproteobacteria</taxon>
        <taxon>Sphingomonadales</taxon>
        <taxon>Sphingomonadaceae</taxon>
        <taxon>Sphingomonas</taxon>
    </lineage>
</organism>
<dbReference type="EMBL" id="JAMGBC010000001">
    <property type="protein sequence ID" value="MCL6679628.1"/>
    <property type="molecule type" value="Genomic_DNA"/>
</dbReference>
<keyword evidence="2" id="KW-1185">Reference proteome</keyword>
<reference evidence="1" key="1">
    <citation type="submission" date="2022-05" db="EMBL/GenBank/DDBJ databases">
        <authorList>
            <person name="Jo J.-H."/>
            <person name="Im W.-T."/>
        </authorList>
    </citation>
    <scope>NUCLEOTIDE SEQUENCE</scope>
    <source>
        <strain evidence="1">RG327</strain>
    </source>
</reference>
<evidence type="ECO:0000313" key="1">
    <source>
        <dbReference type="EMBL" id="MCL6679628.1"/>
    </source>
</evidence>
<dbReference type="Proteomes" id="UP001165343">
    <property type="component" value="Unassembled WGS sequence"/>
</dbReference>
<gene>
    <name evidence="1" type="ORF">LZ519_09925</name>
</gene>
<accession>A0ABT0RHB2</accession>
<dbReference type="RefSeq" id="WP_249868513.1">
    <property type="nucleotide sequence ID" value="NZ_JAMGBC010000001.1"/>
</dbReference>
<proteinExistence type="predicted"/>
<evidence type="ECO:0008006" key="3">
    <source>
        <dbReference type="Google" id="ProtNLM"/>
    </source>
</evidence>
<dbReference type="InterPro" id="IPR017853">
    <property type="entry name" value="GH"/>
</dbReference>
<name>A0ABT0RHB2_9SPHN</name>
<sequence>MADDKAEPRAAIFPTFFMGGFECSTFVWKDRQRKDFVAATGHDRQLKRDFADAMDLGIGVVREGIRWPQVDLGNGRYDWSQVKEVQDAATEFQITPIWDLFHYGLPDGCDPFSDECRKRFVDYCRAAAEIVTSSAEPPYFFTPVNEISFFSAAATDLEWMYPFAKGREAELKRALCRMDIEAVKAIREVERGARIVHVDPLVHAVPPADRPDLADEARHEEQDRTFEAWDMLCGRLAPELGGSPEILDIVGVNVYHYSQVQLKADKSREILGPRDPRREPLSEMLKRAWDRYRRPIIIGETSGFKDNRAEWLQMTVEECLKALNCGIDLQGVCLFPFVDMPDWWSGEWAQIGVYDVKDKDGFERQPYDPYVEELRRWQKTLDQPQNVEPGAYGRDWGRIQLDEIRKYAAQWEKQSGERQNIEAQ</sequence>
<dbReference type="Gene3D" id="3.20.20.80">
    <property type="entry name" value="Glycosidases"/>
    <property type="match status" value="1"/>
</dbReference>
<protein>
    <recommendedName>
        <fullName evidence="3">B-glycosidase</fullName>
    </recommendedName>
</protein>